<keyword evidence="6 10" id="KW-0548">Nucleotidyltransferase</keyword>
<dbReference type="CDD" id="cd00140">
    <property type="entry name" value="beta_clamp"/>
    <property type="match status" value="1"/>
</dbReference>
<comment type="caution">
    <text evidence="14">The sequence shown here is derived from an EMBL/GenBank/DDBJ whole genome shotgun (WGS) entry which is preliminary data.</text>
</comment>
<dbReference type="PIRSF" id="PIRSF000804">
    <property type="entry name" value="DNA_pol_III_b"/>
    <property type="match status" value="1"/>
</dbReference>
<dbReference type="NCBIfam" id="TIGR00663">
    <property type="entry name" value="dnan"/>
    <property type="match status" value="1"/>
</dbReference>
<dbReference type="Proteomes" id="UP000218542">
    <property type="component" value="Unassembled WGS sequence"/>
</dbReference>
<organism evidence="14 15">
    <name type="scientific">Candidatus Scalindua japonica</name>
    <dbReference type="NCBI Taxonomy" id="1284222"/>
    <lineage>
        <taxon>Bacteria</taxon>
        <taxon>Pseudomonadati</taxon>
        <taxon>Planctomycetota</taxon>
        <taxon>Candidatus Brocadiia</taxon>
        <taxon>Candidatus Brocadiales</taxon>
        <taxon>Candidatus Scalinduaceae</taxon>
        <taxon>Candidatus Scalindua</taxon>
    </lineage>
</organism>
<evidence type="ECO:0000313" key="15">
    <source>
        <dbReference type="Proteomes" id="UP000218542"/>
    </source>
</evidence>
<feature type="domain" description="DNA polymerase III beta sliding clamp central" evidence="12">
    <location>
        <begin position="128"/>
        <end position="244"/>
    </location>
</feature>
<keyword evidence="8 10" id="KW-0239">DNA-directed DNA polymerase</keyword>
<protein>
    <recommendedName>
        <fullName evidence="3 10">Beta sliding clamp</fullName>
    </recommendedName>
</protein>
<comment type="subunit">
    <text evidence="10">Forms a ring-shaped head-to-tail homodimer around DNA.</text>
</comment>
<dbReference type="GO" id="GO:0003887">
    <property type="term" value="F:DNA-directed DNA polymerase activity"/>
    <property type="evidence" value="ECO:0007669"/>
    <property type="project" value="UniProtKB-UniRule"/>
</dbReference>
<gene>
    <name evidence="14" type="ORF">SCALIN_C27_0070</name>
</gene>
<keyword evidence="7 10" id="KW-0235">DNA replication</keyword>
<proteinExistence type="inferred from homology"/>
<dbReference type="GO" id="GO:0005737">
    <property type="term" value="C:cytoplasm"/>
    <property type="evidence" value="ECO:0007669"/>
    <property type="project" value="UniProtKB-SubCell"/>
</dbReference>
<comment type="subcellular location">
    <subcellularLocation>
        <location evidence="1 10">Cytoplasm</location>
    </subcellularLocation>
</comment>
<dbReference type="Pfam" id="PF02768">
    <property type="entry name" value="DNA_pol3_beta_3"/>
    <property type="match status" value="1"/>
</dbReference>
<dbReference type="InterPro" id="IPR022637">
    <property type="entry name" value="DNA_polIII_beta_cen"/>
</dbReference>
<dbReference type="Pfam" id="PF02767">
    <property type="entry name" value="DNA_pol3_beta_2"/>
    <property type="match status" value="1"/>
</dbReference>
<dbReference type="InterPro" id="IPR022635">
    <property type="entry name" value="DNA_polIII_beta_C"/>
</dbReference>
<dbReference type="PANTHER" id="PTHR30478">
    <property type="entry name" value="DNA POLYMERASE III SUBUNIT BETA"/>
    <property type="match status" value="1"/>
</dbReference>
<dbReference type="GO" id="GO:0008408">
    <property type="term" value="F:3'-5' exonuclease activity"/>
    <property type="evidence" value="ECO:0007669"/>
    <property type="project" value="InterPro"/>
</dbReference>
<accession>A0A286U0M8</accession>
<evidence type="ECO:0000259" key="12">
    <source>
        <dbReference type="Pfam" id="PF02767"/>
    </source>
</evidence>
<dbReference type="GO" id="GO:0003677">
    <property type="term" value="F:DNA binding"/>
    <property type="evidence" value="ECO:0007669"/>
    <property type="project" value="UniProtKB-UniRule"/>
</dbReference>
<evidence type="ECO:0000256" key="7">
    <source>
        <dbReference type="ARBA" id="ARBA00022705"/>
    </source>
</evidence>
<name>A0A286U0M8_9BACT</name>
<dbReference type="SMART" id="SM00480">
    <property type="entry name" value="POL3Bc"/>
    <property type="match status" value="1"/>
</dbReference>
<dbReference type="RefSeq" id="WP_096895046.1">
    <property type="nucleotide sequence ID" value="NZ_BAOS01000027.1"/>
</dbReference>
<keyword evidence="15" id="KW-1185">Reference proteome</keyword>
<dbReference type="InterPro" id="IPR001001">
    <property type="entry name" value="DNA_polIII_beta"/>
</dbReference>
<evidence type="ECO:0000256" key="1">
    <source>
        <dbReference type="ARBA" id="ARBA00004496"/>
    </source>
</evidence>
<evidence type="ECO:0000256" key="6">
    <source>
        <dbReference type="ARBA" id="ARBA00022695"/>
    </source>
</evidence>
<evidence type="ECO:0000259" key="11">
    <source>
        <dbReference type="Pfam" id="PF00712"/>
    </source>
</evidence>
<feature type="domain" description="DNA polymerase III beta sliding clamp C-terminal" evidence="13">
    <location>
        <begin position="247"/>
        <end position="363"/>
    </location>
</feature>
<dbReference type="Gene3D" id="3.70.10.10">
    <property type="match status" value="1"/>
</dbReference>
<keyword evidence="4 10" id="KW-0963">Cytoplasm</keyword>
<evidence type="ECO:0000256" key="4">
    <source>
        <dbReference type="ARBA" id="ARBA00022490"/>
    </source>
</evidence>
<dbReference type="SUPFAM" id="SSF55979">
    <property type="entry name" value="DNA clamp"/>
    <property type="match status" value="3"/>
</dbReference>
<dbReference type="GO" id="GO:0009360">
    <property type="term" value="C:DNA polymerase III complex"/>
    <property type="evidence" value="ECO:0007669"/>
    <property type="project" value="InterPro"/>
</dbReference>
<dbReference type="Gene3D" id="3.10.150.10">
    <property type="entry name" value="DNA Polymerase III, subunit A, domain 2"/>
    <property type="match status" value="1"/>
</dbReference>
<dbReference type="OrthoDB" id="8421503at2"/>
<keyword evidence="5 10" id="KW-0808">Transferase</keyword>
<evidence type="ECO:0000256" key="3">
    <source>
        <dbReference type="ARBA" id="ARBA00021035"/>
    </source>
</evidence>
<evidence type="ECO:0000256" key="9">
    <source>
        <dbReference type="ARBA" id="ARBA00023125"/>
    </source>
</evidence>
<reference evidence="14 15" key="1">
    <citation type="journal article" date="2017" name="Environ. Microbiol. Rep.">
        <title>Genetic diversity of marine anaerobic ammonium-oxidizing bacteria as revealed by genomic and proteomic analyses of 'Candidatus Scalindua japonica'.</title>
        <authorList>
            <person name="Oshiki M."/>
            <person name="Mizuto K."/>
            <person name="Kimura Z."/>
            <person name="Kindaichi T."/>
            <person name="Satoh H."/>
            <person name="Okabe S."/>
        </authorList>
    </citation>
    <scope>NUCLEOTIDE SEQUENCE [LARGE SCALE GENOMIC DNA]</scope>
    <source>
        <strain evidence="15">husup-a2</strain>
    </source>
</reference>
<feature type="domain" description="DNA polymerase III beta sliding clamp N-terminal" evidence="11">
    <location>
        <begin position="1"/>
        <end position="119"/>
    </location>
</feature>
<dbReference type="Pfam" id="PF00712">
    <property type="entry name" value="DNA_pol3_beta"/>
    <property type="match status" value="1"/>
</dbReference>
<dbReference type="InterPro" id="IPR046938">
    <property type="entry name" value="DNA_clamp_sf"/>
</dbReference>
<dbReference type="PANTHER" id="PTHR30478:SF0">
    <property type="entry name" value="BETA SLIDING CLAMP"/>
    <property type="match status" value="1"/>
</dbReference>
<evidence type="ECO:0000256" key="5">
    <source>
        <dbReference type="ARBA" id="ARBA00022679"/>
    </source>
</evidence>
<comment type="similarity">
    <text evidence="2 10">Belongs to the beta sliding clamp family.</text>
</comment>
<evidence type="ECO:0000256" key="10">
    <source>
        <dbReference type="PIRNR" id="PIRNR000804"/>
    </source>
</evidence>
<keyword evidence="9" id="KW-0238">DNA-binding</keyword>
<sequence>MKIICSKEFIRKGFHAVENVISGSNINPMLQNVRIIANNNTLELSTTDMEVSVSYLIDSVEVITPGKMIGPEIQISSIVKEWTEETIEITEEDKKCVIKGKDNFFKIFCSDPEGFPTIPKFIEEEYIEIDKNVLLDMIKKTAFIILGDRTKHGTSGIFLDISDNQIKMVTNDGRRLSEVKKKINNPHSISKNCIIPIKGILQMQRIAGEQEEDLIKLRIEEKRIFIKTKHSTLCSQLLEGQYPKYEEVIPTNLDKKIYMDRNQFSSAIRRVSIMTTEEYKLLRFKFSGEILEIRCLSPDVGESKTEIPIEYSGEDMEIGLNPEFLLDYLKNVDCDRILLELKDQGTAGKLKVGTGCIYVVMPMSLGEE</sequence>
<dbReference type="AlphaFoldDB" id="A0A286U0M8"/>
<comment type="function">
    <text evidence="10">Confers DNA tethering and processivity to DNA polymerases and other proteins. Acts as a clamp, forming a ring around DNA (a reaction catalyzed by the clamp-loading complex) which diffuses in an ATP-independent manner freely and bidirectionally along dsDNA. Initially characterized for its ability to contact the catalytic subunit of DNA polymerase III (Pol III), a complex, multichain enzyme responsible for most of the replicative synthesis in bacteria; Pol III exhibits 3'-5' exonuclease proofreading activity. The beta chain is required for initiation of replication as well as for processivity of DNA replication.</text>
</comment>
<evidence type="ECO:0000259" key="13">
    <source>
        <dbReference type="Pfam" id="PF02768"/>
    </source>
</evidence>
<evidence type="ECO:0000256" key="2">
    <source>
        <dbReference type="ARBA" id="ARBA00010752"/>
    </source>
</evidence>
<evidence type="ECO:0000256" key="8">
    <source>
        <dbReference type="ARBA" id="ARBA00022932"/>
    </source>
</evidence>
<dbReference type="GO" id="GO:0006271">
    <property type="term" value="P:DNA strand elongation involved in DNA replication"/>
    <property type="evidence" value="ECO:0007669"/>
    <property type="project" value="TreeGrafter"/>
</dbReference>
<evidence type="ECO:0000313" key="14">
    <source>
        <dbReference type="EMBL" id="GAX61676.1"/>
    </source>
</evidence>
<dbReference type="EMBL" id="BAOS01000027">
    <property type="protein sequence ID" value="GAX61676.1"/>
    <property type="molecule type" value="Genomic_DNA"/>
</dbReference>
<dbReference type="InterPro" id="IPR022634">
    <property type="entry name" value="DNA_polIII_beta_N"/>
</dbReference>